<feature type="region of interest" description="Disordered" evidence="1">
    <location>
        <begin position="74"/>
        <end position="167"/>
    </location>
</feature>
<gene>
    <name evidence="3" type="primary">LOC106816359</name>
</gene>
<feature type="compositionally biased region" description="Polar residues" evidence="1">
    <location>
        <begin position="94"/>
        <end position="119"/>
    </location>
</feature>
<feature type="compositionally biased region" description="Basic and acidic residues" evidence="1">
    <location>
        <begin position="75"/>
        <end position="84"/>
    </location>
</feature>
<dbReference type="GeneID" id="106816359"/>
<dbReference type="Proteomes" id="UP000695022">
    <property type="component" value="Unplaced"/>
</dbReference>
<evidence type="ECO:0000313" key="3">
    <source>
        <dbReference type="RefSeq" id="XP_014676430.1"/>
    </source>
</evidence>
<proteinExistence type="predicted"/>
<accession>A0ABM1EW59</accession>
<name>A0ABM1EW59_PRICU</name>
<sequence length="167" mass="18635">MFTNIANFIFGAKHEISGDEAPVTGIDPPASCPIKLADHSMDADWVVINKRDDDTKMEDVMPPTASMEVQQTFSNHEEESETRVEGTPAAVSATVVTQPSPRRTSLRLTSMVDGQQAKTASLHRIRQAKQENARVKRRQCNKHNKMAHPSGKRTSRRNTIMQPARRS</sequence>
<dbReference type="RefSeq" id="XP_014676430.1">
    <property type="nucleotide sequence ID" value="XM_014820944.1"/>
</dbReference>
<keyword evidence="2" id="KW-1185">Reference proteome</keyword>
<evidence type="ECO:0000313" key="2">
    <source>
        <dbReference type="Proteomes" id="UP000695022"/>
    </source>
</evidence>
<organism evidence="2 3">
    <name type="scientific">Priapulus caudatus</name>
    <name type="common">Priapulid worm</name>
    <dbReference type="NCBI Taxonomy" id="37621"/>
    <lineage>
        <taxon>Eukaryota</taxon>
        <taxon>Metazoa</taxon>
        <taxon>Ecdysozoa</taxon>
        <taxon>Scalidophora</taxon>
        <taxon>Priapulida</taxon>
        <taxon>Priapulimorpha</taxon>
        <taxon>Priapulimorphida</taxon>
        <taxon>Priapulidae</taxon>
        <taxon>Priapulus</taxon>
    </lineage>
</organism>
<reference evidence="3" key="1">
    <citation type="submission" date="2025-08" db="UniProtKB">
        <authorList>
            <consortium name="RefSeq"/>
        </authorList>
    </citation>
    <scope>IDENTIFICATION</scope>
</reference>
<protein>
    <submittedName>
        <fullName evidence="3">Uncharacterized protein LOC106816359</fullName>
    </submittedName>
</protein>
<feature type="compositionally biased region" description="Basic residues" evidence="1">
    <location>
        <begin position="135"/>
        <end position="156"/>
    </location>
</feature>
<evidence type="ECO:0000256" key="1">
    <source>
        <dbReference type="SAM" id="MobiDB-lite"/>
    </source>
</evidence>